<comment type="subcellular location">
    <subcellularLocation>
        <location evidence="3">Chromosome</location>
    </subcellularLocation>
    <subcellularLocation>
        <location evidence="2">Nucleus</location>
    </subcellularLocation>
</comment>
<evidence type="ECO:0000256" key="10">
    <source>
        <dbReference type="ARBA" id="ARBA00023269"/>
    </source>
</evidence>
<dbReference type="GO" id="GO:0005634">
    <property type="term" value="C:nucleus"/>
    <property type="evidence" value="ECO:0007669"/>
    <property type="project" value="UniProtKB-SubCell"/>
</dbReference>
<comment type="function">
    <text evidence="1 11">Core component of nucleosome. Nucleosomes wrap and compact DNA into chromatin, limiting DNA accessibility to the cellular machineries which require DNA as a template. Histones thereby play a central role in transcription regulation, DNA repair, DNA replication and chromosomal stability. DNA accessibility is regulated via a complex set of post-translational modifications of histones, also called histone code, and nucleosome remodeling.</text>
</comment>
<keyword evidence="9 11" id="KW-0539">Nucleus</keyword>
<evidence type="ECO:0000256" key="1">
    <source>
        <dbReference type="ARBA" id="ARBA00002001"/>
    </source>
</evidence>
<dbReference type="EMBL" id="OU963864">
    <property type="protein sequence ID" value="CAH0386032.1"/>
    <property type="molecule type" value="Genomic_DNA"/>
</dbReference>
<comment type="subunit">
    <text evidence="5 11">The nucleosome is a histone octamer containing two molecules each of H2A, H2B, H3 and H4 assembled in one H3-H4 heterotetramer and two H2A-H2B heterodimers. The octamer wraps approximately 147 bp of DNA.</text>
</comment>
<dbReference type="InterPro" id="IPR001951">
    <property type="entry name" value="Histone_H4"/>
</dbReference>
<organism evidence="14 15">
    <name type="scientific">Bemisia tabaci</name>
    <name type="common">Sweetpotato whitefly</name>
    <name type="synonym">Aleurodes tabaci</name>
    <dbReference type="NCBI Taxonomy" id="7038"/>
    <lineage>
        <taxon>Eukaryota</taxon>
        <taxon>Metazoa</taxon>
        <taxon>Ecdysozoa</taxon>
        <taxon>Arthropoda</taxon>
        <taxon>Hexapoda</taxon>
        <taxon>Insecta</taxon>
        <taxon>Pterygota</taxon>
        <taxon>Neoptera</taxon>
        <taxon>Paraneoptera</taxon>
        <taxon>Hemiptera</taxon>
        <taxon>Sternorrhyncha</taxon>
        <taxon>Aleyrodoidea</taxon>
        <taxon>Aleyrodidae</taxon>
        <taxon>Aleyrodinae</taxon>
        <taxon>Bemisia</taxon>
    </lineage>
</organism>
<sequence>MSSRGKRGKGRGKEGVKRQKKEPRDKILGVTKSAIRRLARRAGVKRVSELIYRETRGIIKIFLTNIIHDAITYMEHARRKTVTVVDVIYALRRQGRTFRPAWNRLLGRKNSDNGSMEAGNTNGSPTTYPSIMNADSSFLRRPPGGGAVFLHLKSGAALKTLSRKMKELSDRKFQRNPPSPPPAPLHITPLPLALACDNHNTFGSVGLELLGSEGRPARLVESGSWPKILVITNSFRAEEIAPDSAHKGPRDHLRRSQSLDETS</sequence>
<evidence type="ECO:0000256" key="8">
    <source>
        <dbReference type="ARBA" id="ARBA00023125"/>
    </source>
</evidence>
<dbReference type="GO" id="GO:0003677">
    <property type="term" value="F:DNA binding"/>
    <property type="evidence" value="ECO:0007669"/>
    <property type="project" value="UniProtKB-KW"/>
</dbReference>
<evidence type="ECO:0000256" key="9">
    <source>
        <dbReference type="ARBA" id="ARBA00023242"/>
    </source>
</evidence>
<dbReference type="GO" id="GO:0030527">
    <property type="term" value="F:structural constituent of chromatin"/>
    <property type="evidence" value="ECO:0007669"/>
    <property type="project" value="InterPro"/>
</dbReference>
<dbReference type="SMART" id="SM00417">
    <property type="entry name" value="H4"/>
    <property type="match status" value="1"/>
</dbReference>
<dbReference type="SUPFAM" id="SSF47113">
    <property type="entry name" value="Histone-fold"/>
    <property type="match status" value="1"/>
</dbReference>
<dbReference type="InterPro" id="IPR009072">
    <property type="entry name" value="Histone-fold"/>
</dbReference>
<keyword evidence="15" id="KW-1185">Reference proteome</keyword>
<feature type="domain" description="TATA box binding protein associated factor (TAF) histone-like fold" evidence="13">
    <location>
        <begin position="28"/>
        <end position="92"/>
    </location>
</feature>
<dbReference type="PANTHER" id="PTHR10484">
    <property type="entry name" value="HISTONE H4"/>
    <property type="match status" value="1"/>
</dbReference>
<dbReference type="SMART" id="SM00803">
    <property type="entry name" value="TAF"/>
    <property type="match status" value="1"/>
</dbReference>
<feature type="compositionally biased region" description="Basic residues" evidence="12">
    <location>
        <begin position="1"/>
        <end position="10"/>
    </location>
</feature>
<evidence type="ECO:0000313" key="14">
    <source>
        <dbReference type="EMBL" id="CAH0386032.1"/>
    </source>
</evidence>
<accession>A0A9P0A9R5</accession>
<feature type="region of interest" description="Disordered" evidence="12">
    <location>
        <begin position="239"/>
        <end position="263"/>
    </location>
</feature>
<dbReference type="PRINTS" id="PR00623">
    <property type="entry name" value="HISTONEH4"/>
</dbReference>
<keyword evidence="8 11" id="KW-0238">DNA-binding</keyword>
<evidence type="ECO:0000313" key="15">
    <source>
        <dbReference type="Proteomes" id="UP001152759"/>
    </source>
</evidence>
<reference evidence="14" key="1">
    <citation type="submission" date="2021-12" db="EMBL/GenBank/DDBJ databases">
        <authorList>
            <person name="King R."/>
        </authorList>
    </citation>
    <scope>NUCLEOTIDE SEQUENCE</scope>
</reference>
<dbReference type="Pfam" id="PF15511">
    <property type="entry name" value="CENP-T_C"/>
    <property type="match status" value="1"/>
</dbReference>
<protein>
    <recommendedName>
        <fullName evidence="6 11">Histone H4</fullName>
    </recommendedName>
</protein>
<evidence type="ECO:0000256" key="12">
    <source>
        <dbReference type="SAM" id="MobiDB-lite"/>
    </source>
</evidence>
<evidence type="ECO:0000256" key="6">
    <source>
        <dbReference type="ARBA" id="ARBA00020836"/>
    </source>
</evidence>
<dbReference type="GO" id="GO:0046982">
    <property type="term" value="F:protein heterodimerization activity"/>
    <property type="evidence" value="ECO:0007669"/>
    <property type="project" value="InterPro"/>
</dbReference>
<evidence type="ECO:0000256" key="4">
    <source>
        <dbReference type="ARBA" id="ARBA00006564"/>
    </source>
</evidence>
<dbReference type="InterPro" id="IPR035425">
    <property type="entry name" value="CENP-T/H4_C"/>
</dbReference>
<dbReference type="Gene3D" id="1.10.20.10">
    <property type="entry name" value="Histone, subunit A"/>
    <property type="match status" value="1"/>
</dbReference>
<evidence type="ECO:0000256" key="3">
    <source>
        <dbReference type="ARBA" id="ARBA00004286"/>
    </source>
</evidence>
<dbReference type="AlphaFoldDB" id="A0A9P0A9R5"/>
<dbReference type="InterPro" id="IPR004823">
    <property type="entry name" value="TAF_TATA-bd_Histone-like_dom"/>
</dbReference>
<feature type="region of interest" description="Disordered" evidence="12">
    <location>
        <begin position="1"/>
        <end position="25"/>
    </location>
</feature>
<gene>
    <name evidence="14" type="ORF">BEMITA_LOCUS5197</name>
</gene>
<dbReference type="CDD" id="cd22912">
    <property type="entry name" value="HFD_H4"/>
    <property type="match status" value="1"/>
</dbReference>
<dbReference type="GO" id="GO:0000786">
    <property type="term" value="C:nucleosome"/>
    <property type="evidence" value="ECO:0007669"/>
    <property type="project" value="UniProtKB-KW"/>
</dbReference>
<evidence type="ECO:0000256" key="7">
    <source>
        <dbReference type="ARBA" id="ARBA00022454"/>
    </source>
</evidence>
<feature type="compositionally biased region" description="Basic and acidic residues" evidence="12">
    <location>
        <begin position="11"/>
        <end position="25"/>
    </location>
</feature>
<dbReference type="Proteomes" id="UP001152759">
    <property type="component" value="Chromosome 3"/>
</dbReference>
<evidence type="ECO:0000256" key="2">
    <source>
        <dbReference type="ARBA" id="ARBA00004123"/>
    </source>
</evidence>
<evidence type="ECO:0000256" key="5">
    <source>
        <dbReference type="ARBA" id="ARBA00011538"/>
    </source>
</evidence>
<feature type="compositionally biased region" description="Basic and acidic residues" evidence="12">
    <location>
        <begin position="239"/>
        <end position="251"/>
    </location>
</feature>
<dbReference type="FunFam" id="1.10.20.10:FF:000012">
    <property type="entry name" value="Histone H4"/>
    <property type="match status" value="1"/>
</dbReference>
<keyword evidence="7 11" id="KW-0158">Chromosome</keyword>
<evidence type="ECO:0000259" key="13">
    <source>
        <dbReference type="SMART" id="SM00803"/>
    </source>
</evidence>
<proteinExistence type="inferred from homology"/>
<evidence type="ECO:0000256" key="11">
    <source>
        <dbReference type="RuleBase" id="RU000528"/>
    </source>
</evidence>
<keyword evidence="10 11" id="KW-0544">Nucleosome core</keyword>
<name>A0A9P0A9R5_BEMTA</name>
<comment type="similarity">
    <text evidence="4 11">Belongs to the histone H4 family.</text>
</comment>